<evidence type="ECO:0000313" key="3">
    <source>
        <dbReference type="Proteomes" id="UP001152485"/>
    </source>
</evidence>
<feature type="compositionally biased region" description="Polar residues" evidence="1">
    <location>
        <begin position="9"/>
        <end position="19"/>
    </location>
</feature>
<dbReference type="InterPro" id="IPR020011">
    <property type="entry name" value="FimV_C"/>
</dbReference>
<feature type="compositionally biased region" description="Acidic residues" evidence="1">
    <location>
        <begin position="201"/>
        <end position="219"/>
    </location>
</feature>
<feature type="compositionally biased region" description="Acidic residues" evidence="1">
    <location>
        <begin position="406"/>
        <end position="496"/>
    </location>
</feature>
<feature type="compositionally biased region" description="Acidic residues" evidence="1">
    <location>
        <begin position="503"/>
        <end position="518"/>
    </location>
</feature>
<feature type="compositionally biased region" description="Acidic residues" evidence="1">
    <location>
        <begin position="237"/>
        <end position="281"/>
    </location>
</feature>
<evidence type="ECO:0000256" key="1">
    <source>
        <dbReference type="SAM" id="MobiDB-lite"/>
    </source>
</evidence>
<feature type="compositionally biased region" description="Acidic residues" evidence="1">
    <location>
        <begin position="143"/>
        <end position="174"/>
    </location>
</feature>
<feature type="region of interest" description="Disordered" evidence="1">
    <location>
        <begin position="302"/>
        <end position="518"/>
    </location>
</feature>
<dbReference type="EMBL" id="CAMAPD010000021">
    <property type="protein sequence ID" value="CAH9066387.1"/>
    <property type="molecule type" value="Genomic_DNA"/>
</dbReference>
<dbReference type="Proteomes" id="UP001152485">
    <property type="component" value="Unassembled WGS sequence"/>
</dbReference>
<gene>
    <name evidence="2" type="ORF">PSECIP111951_03565</name>
</gene>
<accession>A0ABN8UQD1</accession>
<protein>
    <recommendedName>
        <fullName evidence="4">Pilus assembly protein FimV</fullName>
    </recommendedName>
</protein>
<feature type="compositionally biased region" description="Acidic residues" evidence="1">
    <location>
        <begin position="30"/>
        <end position="42"/>
    </location>
</feature>
<feature type="compositionally biased region" description="Acidic residues" evidence="1">
    <location>
        <begin position="60"/>
        <end position="101"/>
    </location>
</feature>
<feature type="compositionally biased region" description="Polar residues" evidence="1">
    <location>
        <begin position="123"/>
        <end position="132"/>
    </location>
</feature>
<feature type="region of interest" description="Disordered" evidence="1">
    <location>
        <begin position="30"/>
        <end position="49"/>
    </location>
</feature>
<feature type="region of interest" description="Disordered" evidence="1">
    <location>
        <begin position="60"/>
        <end position="281"/>
    </location>
</feature>
<organism evidence="2 3">
    <name type="scientific">Pseudoalteromonas holothuriae</name>
    <dbReference type="NCBI Taxonomy" id="2963714"/>
    <lineage>
        <taxon>Bacteria</taxon>
        <taxon>Pseudomonadati</taxon>
        <taxon>Pseudomonadota</taxon>
        <taxon>Gammaproteobacteria</taxon>
        <taxon>Alteromonadales</taxon>
        <taxon>Pseudoalteromonadaceae</taxon>
        <taxon>Pseudoalteromonas</taxon>
    </lineage>
</organism>
<feature type="compositionally biased region" description="Basic and acidic residues" evidence="1">
    <location>
        <begin position="183"/>
        <end position="200"/>
    </location>
</feature>
<dbReference type="NCBIfam" id="TIGR03504">
    <property type="entry name" value="FimV_Cterm"/>
    <property type="match status" value="1"/>
</dbReference>
<feature type="compositionally biased region" description="Acidic residues" evidence="1">
    <location>
        <begin position="109"/>
        <end position="119"/>
    </location>
</feature>
<feature type="region of interest" description="Disordered" evidence="1">
    <location>
        <begin position="691"/>
        <end position="713"/>
    </location>
</feature>
<feature type="region of interest" description="Disordered" evidence="1">
    <location>
        <begin position="1"/>
        <end position="25"/>
    </location>
</feature>
<reference evidence="2 3" key="1">
    <citation type="submission" date="2022-07" db="EMBL/GenBank/DDBJ databases">
        <authorList>
            <person name="Criscuolo A."/>
        </authorList>
    </citation>
    <scope>NUCLEOTIDE SEQUENCE [LARGE SCALE GENOMIC DNA]</scope>
    <source>
        <strain evidence="3">CIP 111951</strain>
    </source>
</reference>
<feature type="compositionally biased region" description="Acidic residues" evidence="1">
    <location>
        <begin position="302"/>
        <end position="330"/>
    </location>
</feature>
<proteinExistence type="predicted"/>
<sequence length="713" mass="78715">MDDIDDLLQSDQELNENQFDVSLDDIVDDEDEVPEQTVDEQPELSQLQSVDDLLNELDEEELDDWDDDLGHEEEIALGDDPLADEVDLSEEGNEEELEDLVEPSMELESYPELELDDSLGEPSISQTEQSLTDAMAESSLATDELDNELDELNEEMEDSDLDLEPLDDELDEPDATLGDALPDVEHLAAGDEEALSKELDELATDDSADEALSDDELDGSDVISDALDDPEQSNNEEISDEDLESLPEFELGSDDAAEDEILPDVESADSDEGEALSEELDELASADEALLDDELDLESLAEFDEQAAQESLNDELDESDVISDALDDPEQSNNEEILDEDVESLPELELESDDADEALLDDELDLESLAEFDEQAAQESLNDELDESDVIGDALDDPAQSNNEEIPNEDLESLPEFELESDDDVDEMLPDVADDDEALSEELDELATDDSADEALSDDELDLESLAEFDEQAAQESLNDELDESDVISDALDDPEQSNNEEIPNEDLESVPEFELESDDAVDEMLPDVEHSVADEDDTLAEASIDEAAIEDEFMSDLTQSDFDSLLNELAEPQPIEPSELDDVEVDFDSLLMDEEVNEDIESETIEGSDEQFVDIDDLLAQSDDFEKEDEPYIDPNMDVGLTDFDSLLAGENAPDVDLEEQGFSAKLDLARAYIEIEDYDSASKVVDDVLSHGPDGVQQEATSLKDKIKGNT</sequence>
<name>A0ABN8UQD1_9GAMM</name>
<comment type="caution">
    <text evidence="2">The sequence shown here is derived from an EMBL/GenBank/DDBJ whole genome shotgun (WGS) entry which is preliminary data.</text>
</comment>
<evidence type="ECO:0000313" key="2">
    <source>
        <dbReference type="EMBL" id="CAH9066387.1"/>
    </source>
</evidence>
<feature type="compositionally biased region" description="Basic and acidic residues" evidence="1">
    <location>
        <begin position="704"/>
        <end position="713"/>
    </location>
</feature>
<feature type="compositionally biased region" description="Acidic residues" evidence="1">
    <location>
        <begin position="336"/>
        <end position="396"/>
    </location>
</feature>
<evidence type="ECO:0008006" key="4">
    <source>
        <dbReference type="Google" id="ProtNLM"/>
    </source>
</evidence>